<proteinExistence type="predicted"/>
<organism evidence="2 3">
    <name type="scientific">Ramazzottius varieornatus</name>
    <name type="common">Water bear</name>
    <name type="synonym">Tardigrade</name>
    <dbReference type="NCBI Taxonomy" id="947166"/>
    <lineage>
        <taxon>Eukaryota</taxon>
        <taxon>Metazoa</taxon>
        <taxon>Ecdysozoa</taxon>
        <taxon>Tardigrada</taxon>
        <taxon>Eutardigrada</taxon>
        <taxon>Parachela</taxon>
        <taxon>Hypsibioidea</taxon>
        <taxon>Ramazzottiidae</taxon>
        <taxon>Ramazzottius</taxon>
    </lineage>
</organism>
<keyword evidence="3" id="KW-1185">Reference proteome</keyword>
<protein>
    <submittedName>
        <fullName evidence="2">Uncharacterized protein</fullName>
    </submittedName>
</protein>
<comment type="caution">
    <text evidence="2">The sequence shown here is derived from an EMBL/GenBank/DDBJ whole genome shotgun (WGS) entry which is preliminary data.</text>
</comment>
<name>A0A1D1W8B8_RAMVA</name>
<evidence type="ECO:0000313" key="2">
    <source>
        <dbReference type="EMBL" id="GAV07754.1"/>
    </source>
</evidence>
<evidence type="ECO:0000313" key="3">
    <source>
        <dbReference type="Proteomes" id="UP000186922"/>
    </source>
</evidence>
<feature type="compositionally biased region" description="Basic and acidic residues" evidence="1">
    <location>
        <begin position="1"/>
        <end position="12"/>
    </location>
</feature>
<evidence type="ECO:0000256" key="1">
    <source>
        <dbReference type="SAM" id="MobiDB-lite"/>
    </source>
</evidence>
<reference evidence="2 3" key="1">
    <citation type="journal article" date="2016" name="Nat. Commun.">
        <title>Extremotolerant tardigrade genome and improved radiotolerance of human cultured cells by tardigrade-unique protein.</title>
        <authorList>
            <person name="Hashimoto T."/>
            <person name="Horikawa D.D."/>
            <person name="Saito Y."/>
            <person name="Kuwahara H."/>
            <person name="Kozuka-Hata H."/>
            <person name="Shin-I T."/>
            <person name="Minakuchi Y."/>
            <person name="Ohishi K."/>
            <person name="Motoyama A."/>
            <person name="Aizu T."/>
            <person name="Enomoto A."/>
            <person name="Kondo K."/>
            <person name="Tanaka S."/>
            <person name="Hara Y."/>
            <person name="Koshikawa S."/>
            <person name="Sagara H."/>
            <person name="Miura T."/>
            <person name="Yokobori S."/>
            <person name="Miyagawa K."/>
            <person name="Suzuki Y."/>
            <person name="Kubo T."/>
            <person name="Oyama M."/>
            <person name="Kohara Y."/>
            <person name="Fujiyama A."/>
            <person name="Arakawa K."/>
            <person name="Katayama T."/>
            <person name="Toyoda A."/>
            <person name="Kunieda T."/>
        </authorList>
    </citation>
    <scope>NUCLEOTIDE SEQUENCE [LARGE SCALE GENOMIC DNA]</scope>
    <source>
        <strain evidence="2 3">YOKOZUNA-1</strain>
    </source>
</reference>
<dbReference type="EMBL" id="BDGG01000015">
    <property type="protein sequence ID" value="GAV07754.1"/>
    <property type="molecule type" value="Genomic_DNA"/>
</dbReference>
<sequence>MARRPSHQEEFGIHAVKQWANTPSQSSQSPKNPSDYNGDPSIICFYWKVQLEYTVRYRLSPLFDDKSTMGPLGYLRNISTAAEYPVIKEESPDDRIP</sequence>
<accession>A0A1D1W8B8</accession>
<dbReference type="AlphaFoldDB" id="A0A1D1W8B8"/>
<gene>
    <name evidence="2" type="primary">RvY_17560-1</name>
    <name evidence="2" type="synonym">RvY_17560.1</name>
    <name evidence="2" type="ORF">RvY_17560</name>
</gene>
<feature type="region of interest" description="Disordered" evidence="1">
    <location>
        <begin position="1"/>
        <end position="37"/>
    </location>
</feature>
<dbReference type="Proteomes" id="UP000186922">
    <property type="component" value="Unassembled WGS sequence"/>
</dbReference>